<dbReference type="PRINTS" id="PR01038">
    <property type="entry name" value="TRNASYNTHARG"/>
</dbReference>
<evidence type="ECO:0000256" key="4">
    <source>
        <dbReference type="ARBA" id="ARBA00022741"/>
    </source>
</evidence>
<keyword evidence="3 9" id="KW-0436">Ligase</keyword>
<protein>
    <recommendedName>
        <fullName evidence="9">Arginine--tRNA ligase</fullName>
        <ecNumber evidence="9">6.1.1.19</ecNumber>
    </recommendedName>
    <alternativeName>
        <fullName evidence="9">Arginyl-tRNA synthetase</fullName>
        <shortName evidence="9">ArgRS</shortName>
    </alternativeName>
</protein>
<dbReference type="Pfam" id="PF03485">
    <property type="entry name" value="Arg_tRNA_synt_N"/>
    <property type="match status" value="1"/>
</dbReference>
<dbReference type="SUPFAM" id="SSF52374">
    <property type="entry name" value="Nucleotidylyl transferase"/>
    <property type="match status" value="1"/>
</dbReference>
<dbReference type="GO" id="GO:0005524">
    <property type="term" value="F:ATP binding"/>
    <property type="evidence" value="ECO:0007669"/>
    <property type="project" value="UniProtKB-UniRule"/>
</dbReference>
<feature type="domain" description="Arginyl tRNA synthetase N-terminal" evidence="12">
    <location>
        <begin position="5"/>
        <end position="88"/>
    </location>
</feature>
<accession>A0A0S2I2S5</accession>
<dbReference type="Gene3D" id="3.40.50.620">
    <property type="entry name" value="HUPs"/>
    <property type="match status" value="1"/>
</dbReference>
<evidence type="ECO:0000256" key="8">
    <source>
        <dbReference type="ARBA" id="ARBA00049339"/>
    </source>
</evidence>
<dbReference type="InterPro" id="IPR005148">
    <property type="entry name" value="Arg-tRNA-synth_N"/>
</dbReference>
<dbReference type="PROSITE" id="PS00178">
    <property type="entry name" value="AA_TRNA_LIGASE_I"/>
    <property type="match status" value="1"/>
</dbReference>
<evidence type="ECO:0000256" key="5">
    <source>
        <dbReference type="ARBA" id="ARBA00022840"/>
    </source>
</evidence>
<dbReference type="SUPFAM" id="SSF55190">
    <property type="entry name" value="Arginyl-tRNA synthetase (ArgRS), N-terminal 'additional' domain"/>
    <property type="match status" value="1"/>
</dbReference>
<dbReference type="STRING" id="1307839.L21SP5_02902"/>
<keyword evidence="6 9" id="KW-0648">Protein biosynthesis</keyword>
<reference evidence="13 14" key="1">
    <citation type="submission" date="2015-11" db="EMBL/GenBank/DDBJ databases">
        <title>Description and complete genome sequence of a novel strain predominating in hypersaline microbial mats and representing a new family of the Bacteriodetes phylum.</title>
        <authorList>
            <person name="Spring S."/>
            <person name="Bunk B."/>
            <person name="Sproer C."/>
            <person name="Klenk H.-P."/>
        </authorList>
    </citation>
    <scope>NUCLEOTIDE SEQUENCE [LARGE SCALE GENOMIC DNA]</scope>
    <source>
        <strain evidence="13 14">L21-Spi-D4</strain>
    </source>
</reference>
<evidence type="ECO:0000256" key="9">
    <source>
        <dbReference type="HAMAP-Rule" id="MF_00123"/>
    </source>
</evidence>
<dbReference type="GO" id="GO:0006420">
    <property type="term" value="P:arginyl-tRNA aminoacylation"/>
    <property type="evidence" value="ECO:0007669"/>
    <property type="project" value="UniProtKB-UniRule"/>
</dbReference>
<evidence type="ECO:0000259" key="12">
    <source>
        <dbReference type="SMART" id="SM01016"/>
    </source>
</evidence>
<dbReference type="Gene3D" id="1.10.730.10">
    <property type="entry name" value="Isoleucyl-tRNA Synthetase, Domain 1"/>
    <property type="match status" value="1"/>
</dbReference>
<proteinExistence type="inferred from homology"/>
<dbReference type="SMART" id="SM00836">
    <property type="entry name" value="DALR_1"/>
    <property type="match status" value="1"/>
</dbReference>
<dbReference type="NCBIfam" id="TIGR00456">
    <property type="entry name" value="argS"/>
    <property type="match status" value="1"/>
</dbReference>
<feature type="domain" description="DALR anticodon binding" evidence="11">
    <location>
        <begin position="477"/>
        <end position="594"/>
    </location>
</feature>
<evidence type="ECO:0000256" key="10">
    <source>
        <dbReference type="RuleBase" id="RU363038"/>
    </source>
</evidence>
<evidence type="ECO:0000313" key="13">
    <source>
        <dbReference type="EMBL" id="ALO16522.1"/>
    </source>
</evidence>
<gene>
    <name evidence="9 13" type="primary">argS</name>
    <name evidence="13" type="ORF">L21SP5_02902</name>
</gene>
<keyword evidence="14" id="KW-1185">Reference proteome</keyword>
<evidence type="ECO:0000256" key="3">
    <source>
        <dbReference type="ARBA" id="ARBA00022598"/>
    </source>
</evidence>
<evidence type="ECO:0000259" key="11">
    <source>
        <dbReference type="SMART" id="SM00836"/>
    </source>
</evidence>
<dbReference type="CDD" id="cd07956">
    <property type="entry name" value="Anticodon_Ia_Arg"/>
    <property type="match status" value="1"/>
</dbReference>
<dbReference type="Pfam" id="PF05746">
    <property type="entry name" value="DALR_1"/>
    <property type="match status" value="1"/>
</dbReference>
<keyword evidence="7 9" id="KW-0030">Aminoacyl-tRNA synthetase</keyword>
<dbReference type="InterPro" id="IPR014729">
    <property type="entry name" value="Rossmann-like_a/b/a_fold"/>
</dbReference>
<keyword evidence="5 9" id="KW-0067">ATP-binding</keyword>
<dbReference type="Proteomes" id="UP000064893">
    <property type="component" value="Chromosome"/>
</dbReference>
<comment type="subcellular location">
    <subcellularLocation>
        <location evidence="9">Cytoplasm</location>
    </subcellularLocation>
</comment>
<dbReference type="RefSeq" id="WP_057953884.1">
    <property type="nucleotide sequence ID" value="NZ_CP013118.1"/>
</dbReference>
<dbReference type="SUPFAM" id="SSF47323">
    <property type="entry name" value="Anticodon-binding domain of a subclass of class I aminoacyl-tRNA synthetases"/>
    <property type="match status" value="1"/>
</dbReference>
<dbReference type="PATRIC" id="fig|1307839.3.peg.3048"/>
<evidence type="ECO:0000256" key="2">
    <source>
        <dbReference type="ARBA" id="ARBA00022490"/>
    </source>
</evidence>
<dbReference type="EMBL" id="CP013118">
    <property type="protein sequence ID" value="ALO16522.1"/>
    <property type="molecule type" value="Genomic_DNA"/>
</dbReference>
<dbReference type="InterPro" id="IPR009080">
    <property type="entry name" value="tRNAsynth_Ia_anticodon-bd"/>
</dbReference>
<dbReference type="Gene3D" id="3.30.1360.70">
    <property type="entry name" value="Arginyl tRNA synthetase N-terminal domain"/>
    <property type="match status" value="1"/>
</dbReference>
<evidence type="ECO:0000256" key="6">
    <source>
        <dbReference type="ARBA" id="ARBA00022917"/>
    </source>
</evidence>
<dbReference type="PANTHER" id="PTHR11956:SF5">
    <property type="entry name" value="ARGININE--TRNA LIGASE, CYTOPLASMIC"/>
    <property type="match status" value="1"/>
</dbReference>
<dbReference type="SMART" id="SM01016">
    <property type="entry name" value="Arg_tRNA_synt_N"/>
    <property type="match status" value="1"/>
</dbReference>
<evidence type="ECO:0000256" key="7">
    <source>
        <dbReference type="ARBA" id="ARBA00023146"/>
    </source>
</evidence>
<sequence length="594" mass="68285">MNIEQYLNQEIHKALERIFEQEIDPKQVQIQRTKADFEGDFTLVVFPLLRLAKTKPEDAAKRIGEFLVEKSVVFDRFNVVKGFLNLTLSHGFWLNALQDIVQQPDFGFAEKGSGKKIMIEYSSPNTNKPLHLGHIRNNLLGYAVARILEACGNEVVKVNLVNDRGIHICKSMLAWQRWGEGKTPSDLGVKGDKLVGDFYVRFDQEYKKQIEALKQEGKTEDEAKDQAPLILEAREMLRKWEDRDPEVMKLWEQMNSWVYEGFDETYNRLGIEFDKVYYESDTYKKGKELVLNHLEKGLLKKKEDGSVWADLTEDKLDEKILLRSDGTSVYMTQDLGTAVQRFADYDIDQHVYVVGNEQDYHFKVLSLILKKMGYEWATQLFHLSYGMVELPSGKMKSREGTVVDADDLIDTMISTAAKASADSGKLKGMSKADIEYVHKIVALGALKYFILKVDPKKNMLFNPEESIDFNGNTGPFIQYTHARIRSLMRKADIENQLPQFPLSIDLQPKEQELIQQFGHFPNVVAEAGKSMNPGIVANYLFDLVKIFNQFYHDHSVLNETDEDVRNLRLNLSWQTGQIIKNGMWLLGIDVPERM</sequence>
<comment type="subunit">
    <text evidence="9">Monomer.</text>
</comment>
<dbReference type="PANTHER" id="PTHR11956">
    <property type="entry name" value="ARGINYL-TRNA SYNTHETASE"/>
    <property type="match status" value="1"/>
</dbReference>
<dbReference type="GO" id="GO:0004814">
    <property type="term" value="F:arginine-tRNA ligase activity"/>
    <property type="evidence" value="ECO:0007669"/>
    <property type="project" value="UniProtKB-UniRule"/>
</dbReference>
<dbReference type="Pfam" id="PF00750">
    <property type="entry name" value="tRNA-synt_1d"/>
    <property type="match status" value="1"/>
</dbReference>
<dbReference type="InterPro" id="IPR001278">
    <property type="entry name" value="Arg-tRNA-ligase"/>
</dbReference>
<dbReference type="InterPro" id="IPR008909">
    <property type="entry name" value="DALR_anticod-bd"/>
</dbReference>
<evidence type="ECO:0000256" key="1">
    <source>
        <dbReference type="ARBA" id="ARBA00005594"/>
    </source>
</evidence>
<dbReference type="GO" id="GO:0005737">
    <property type="term" value="C:cytoplasm"/>
    <property type="evidence" value="ECO:0007669"/>
    <property type="project" value="UniProtKB-SubCell"/>
</dbReference>
<comment type="catalytic activity">
    <reaction evidence="8 9">
        <text>tRNA(Arg) + L-arginine + ATP = L-arginyl-tRNA(Arg) + AMP + diphosphate</text>
        <dbReference type="Rhea" id="RHEA:20301"/>
        <dbReference type="Rhea" id="RHEA-COMP:9658"/>
        <dbReference type="Rhea" id="RHEA-COMP:9673"/>
        <dbReference type="ChEBI" id="CHEBI:30616"/>
        <dbReference type="ChEBI" id="CHEBI:32682"/>
        <dbReference type="ChEBI" id="CHEBI:33019"/>
        <dbReference type="ChEBI" id="CHEBI:78442"/>
        <dbReference type="ChEBI" id="CHEBI:78513"/>
        <dbReference type="ChEBI" id="CHEBI:456215"/>
        <dbReference type="EC" id="6.1.1.19"/>
    </reaction>
</comment>
<keyword evidence="4 9" id="KW-0547">Nucleotide-binding</keyword>
<dbReference type="AlphaFoldDB" id="A0A0S2I2S5"/>
<evidence type="ECO:0000313" key="14">
    <source>
        <dbReference type="Proteomes" id="UP000064893"/>
    </source>
</evidence>
<dbReference type="OrthoDB" id="9805987at2"/>
<feature type="short sequence motif" description="'HIGH' region" evidence="9">
    <location>
        <begin position="124"/>
        <end position="134"/>
    </location>
</feature>
<dbReference type="InterPro" id="IPR035684">
    <property type="entry name" value="ArgRS_core"/>
</dbReference>
<keyword evidence="2 9" id="KW-0963">Cytoplasm</keyword>
<organism evidence="13 14">
    <name type="scientific">Salinivirga cyanobacteriivorans</name>
    <dbReference type="NCBI Taxonomy" id="1307839"/>
    <lineage>
        <taxon>Bacteria</taxon>
        <taxon>Pseudomonadati</taxon>
        <taxon>Bacteroidota</taxon>
        <taxon>Bacteroidia</taxon>
        <taxon>Bacteroidales</taxon>
        <taxon>Salinivirgaceae</taxon>
        <taxon>Salinivirga</taxon>
    </lineage>
</organism>
<comment type="similarity">
    <text evidence="1 9 10">Belongs to the class-I aminoacyl-tRNA synthetase family.</text>
</comment>
<dbReference type="FunFam" id="3.40.50.620:FF:000125">
    <property type="entry name" value="Arginine--tRNA ligase"/>
    <property type="match status" value="1"/>
</dbReference>
<dbReference type="EC" id="6.1.1.19" evidence="9"/>
<dbReference type="HAMAP" id="MF_00123">
    <property type="entry name" value="Arg_tRNA_synth"/>
    <property type="match status" value="1"/>
</dbReference>
<dbReference type="InterPro" id="IPR036695">
    <property type="entry name" value="Arg-tRNA-synth_N_sf"/>
</dbReference>
<name>A0A0S2I2S5_9BACT</name>
<dbReference type="KEGG" id="blq:L21SP5_02902"/>
<dbReference type="InterPro" id="IPR001412">
    <property type="entry name" value="aa-tRNA-synth_I_CS"/>
</dbReference>
<dbReference type="FunFam" id="1.10.730.10:FF:000006">
    <property type="entry name" value="Arginyl-tRNA synthetase 2, mitochondrial"/>
    <property type="match status" value="1"/>
</dbReference>